<dbReference type="InterPro" id="IPR046341">
    <property type="entry name" value="SET_dom_sf"/>
</dbReference>
<reference evidence="7" key="1">
    <citation type="submission" date="2020-11" db="EMBL/GenBank/DDBJ databases">
        <authorList>
            <person name="Tran Van P."/>
        </authorList>
    </citation>
    <scope>NUCLEOTIDE SEQUENCE</scope>
</reference>
<feature type="repeat" description="TPR" evidence="4">
    <location>
        <begin position="45"/>
        <end position="78"/>
    </location>
</feature>
<dbReference type="InterPro" id="IPR001214">
    <property type="entry name" value="SET_dom"/>
</dbReference>
<dbReference type="EMBL" id="CAJPEX010003671">
    <property type="protein sequence ID" value="CAG0922419.1"/>
    <property type="molecule type" value="Genomic_DNA"/>
</dbReference>
<dbReference type="Gene3D" id="6.10.140.2220">
    <property type="match status" value="1"/>
</dbReference>
<dbReference type="GO" id="GO:0008276">
    <property type="term" value="F:protein methyltransferase activity"/>
    <property type="evidence" value="ECO:0007669"/>
    <property type="project" value="UniProtKB-ARBA"/>
</dbReference>
<sequence>MDLMPRNRNPASGCPVKRKHTSNRGRTPGVIGIKRYEVTKSFSKSIAEKEEGNKFCANGDFDKAIRSYNKAILLAPWDKTREEVNALGIAFANRSAVLFSTNKFNESLKDCKRALDSNLNPSHRHKIFHRMSRIYAELQIPSLGIKAIRAAIENLVETNKNDEATLERYKETESEVIIMEKPYASFLLPEHHQSHCHNCFVPCDLPIPCQSCCLVIFCSEKCRKGTQKAHEVECPMMDPLYDGEIGTAAFLAIRTLFKKSPEEWLEFSESDIGTRESDKFRETVGPVYESLDYRNVYTLVKNTAERKPPQLFHLATIAVYLMRVIQEFGFHYIPQDWSKAKTEKLIQIMGGILFRHLQNFPCNAHVLSAFGTPPEVDRDEITWELKNSEVCKDAKIALGVAVYPTLSLINHSCDPNCARIDLGQTCALRVLYPISRGQEVTCSYGPHYAKSNRLLRREELKASCFIKRIWVGWGGGLDVEILIVPCER</sequence>
<keyword evidence="8" id="KW-1185">Reference proteome</keyword>
<accession>A0A7R9BYE2</accession>
<dbReference type="SUPFAM" id="SSF48452">
    <property type="entry name" value="TPR-like"/>
    <property type="match status" value="1"/>
</dbReference>
<dbReference type="GO" id="GO:0005634">
    <property type="term" value="C:nucleus"/>
    <property type="evidence" value="ECO:0007669"/>
    <property type="project" value="UniProtKB-SubCell"/>
</dbReference>
<proteinExistence type="predicted"/>
<name>A0A7R9BYE2_9CRUS</name>
<gene>
    <name evidence="7" type="ORF">NMOB1V02_LOCUS9896</name>
</gene>
<dbReference type="GO" id="GO:0005737">
    <property type="term" value="C:cytoplasm"/>
    <property type="evidence" value="ECO:0007669"/>
    <property type="project" value="UniProtKB-SubCell"/>
</dbReference>
<evidence type="ECO:0000256" key="2">
    <source>
        <dbReference type="ARBA" id="ARBA00022679"/>
    </source>
</evidence>
<dbReference type="InterPro" id="IPR052097">
    <property type="entry name" value="SET-MYND_domain_protein"/>
</dbReference>
<dbReference type="GO" id="GO:0008757">
    <property type="term" value="F:S-adenosylmethionine-dependent methyltransferase activity"/>
    <property type="evidence" value="ECO:0007669"/>
    <property type="project" value="UniProtKB-ARBA"/>
</dbReference>
<dbReference type="Gene3D" id="2.170.270.10">
    <property type="entry name" value="SET domain"/>
    <property type="match status" value="1"/>
</dbReference>
<dbReference type="PROSITE" id="PS50280">
    <property type="entry name" value="SET"/>
    <property type="match status" value="1"/>
</dbReference>
<evidence type="ECO:0000256" key="3">
    <source>
        <dbReference type="ARBA" id="ARBA00022691"/>
    </source>
</evidence>
<evidence type="ECO:0000313" key="7">
    <source>
        <dbReference type="EMBL" id="CAD7282267.1"/>
    </source>
</evidence>
<dbReference type="Gene3D" id="1.25.40.10">
    <property type="entry name" value="Tetratricopeptide repeat domain"/>
    <property type="match status" value="1"/>
</dbReference>
<evidence type="ECO:0000259" key="6">
    <source>
        <dbReference type="PROSITE" id="PS50280"/>
    </source>
</evidence>
<keyword evidence="4" id="KW-0802">TPR repeat</keyword>
<dbReference type="GO" id="GO:0042826">
    <property type="term" value="F:histone deacetylase binding"/>
    <property type="evidence" value="ECO:0007669"/>
    <property type="project" value="TreeGrafter"/>
</dbReference>
<dbReference type="PANTHER" id="PTHR46165:SF6">
    <property type="entry name" value="SET AND MYND DOMAIN-CONTAINING PROTEIN 4-LIKE PROTEIN"/>
    <property type="match status" value="1"/>
</dbReference>
<protein>
    <recommendedName>
        <fullName evidence="6">SET domain-containing protein</fullName>
    </recommendedName>
</protein>
<keyword evidence="3" id="KW-0949">S-adenosyl-L-methionine</keyword>
<dbReference type="OrthoDB" id="5945798at2759"/>
<feature type="region of interest" description="Disordered" evidence="5">
    <location>
        <begin position="1"/>
        <end position="28"/>
    </location>
</feature>
<evidence type="ECO:0000256" key="4">
    <source>
        <dbReference type="PROSITE-ProRule" id="PRU00339"/>
    </source>
</evidence>
<dbReference type="InterPro" id="IPR019734">
    <property type="entry name" value="TPR_rpt"/>
</dbReference>
<organism evidence="7">
    <name type="scientific">Notodromas monacha</name>
    <dbReference type="NCBI Taxonomy" id="399045"/>
    <lineage>
        <taxon>Eukaryota</taxon>
        <taxon>Metazoa</taxon>
        <taxon>Ecdysozoa</taxon>
        <taxon>Arthropoda</taxon>
        <taxon>Crustacea</taxon>
        <taxon>Oligostraca</taxon>
        <taxon>Ostracoda</taxon>
        <taxon>Podocopa</taxon>
        <taxon>Podocopida</taxon>
        <taxon>Cypridocopina</taxon>
        <taxon>Cypridoidea</taxon>
        <taxon>Cyprididae</taxon>
        <taxon>Notodromas</taxon>
    </lineage>
</organism>
<dbReference type="PROSITE" id="PS50005">
    <property type="entry name" value="TPR"/>
    <property type="match status" value="1"/>
</dbReference>
<keyword evidence="1" id="KW-0489">Methyltransferase</keyword>
<dbReference type="Proteomes" id="UP000678499">
    <property type="component" value="Unassembled WGS sequence"/>
</dbReference>
<dbReference type="AlphaFoldDB" id="A0A7R9BYE2"/>
<dbReference type="SMART" id="SM00028">
    <property type="entry name" value="TPR"/>
    <property type="match status" value="2"/>
</dbReference>
<evidence type="ECO:0000313" key="8">
    <source>
        <dbReference type="Proteomes" id="UP000678499"/>
    </source>
</evidence>
<evidence type="ECO:0000256" key="1">
    <source>
        <dbReference type="ARBA" id="ARBA00022603"/>
    </source>
</evidence>
<dbReference type="SUPFAM" id="SSF82199">
    <property type="entry name" value="SET domain"/>
    <property type="match status" value="2"/>
</dbReference>
<dbReference type="InterPro" id="IPR011990">
    <property type="entry name" value="TPR-like_helical_dom_sf"/>
</dbReference>
<dbReference type="PANTHER" id="PTHR46165">
    <property type="entry name" value="SET AND MYND DOMAIN-CONTAINING PROTEIN 4"/>
    <property type="match status" value="1"/>
</dbReference>
<dbReference type="EMBL" id="OA885708">
    <property type="protein sequence ID" value="CAD7282267.1"/>
    <property type="molecule type" value="Genomic_DNA"/>
</dbReference>
<dbReference type="GO" id="GO:0032259">
    <property type="term" value="P:methylation"/>
    <property type="evidence" value="ECO:0007669"/>
    <property type="project" value="UniProtKB-KW"/>
</dbReference>
<dbReference type="Gene3D" id="1.10.220.160">
    <property type="match status" value="1"/>
</dbReference>
<dbReference type="InterPro" id="IPR044421">
    <property type="entry name" value="SMYD4_SET"/>
</dbReference>
<dbReference type="GO" id="GO:0008170">
    <property type="term" value="F:N-methyltransferase activity"/>
    <property type="evidence" value="ECO:0007669"/>
    <property type="project" value="UniProtKB-ARBA"/>
</dbReference>
<dbReference type="Pfam" id="PF00856">
    <property type="entry name" value="SET"/>
    <property type="match status" value="1"/>
</dbReference>
<dbReference type="CDD" id="cd10536">
    <property type="entry name" value="SET_SMYD4"/>
    <property type="match status" value="1"/>
</dbReference>
<evidence type="ECO:0000256" key="5">
    <source>
        <dbReference type="SAM" id="MobiDB-lite"/>
    </source>
</evidence>
<feature type="domain" description="SET" evidence="6">
    <location>
        <begin position="263"/>
        <end position="445"/>
    </location>
</feature>
<keyword evidence="2" id="KW-0808">Transferase</keyword>